<keyword evidence="2" id="KW-1185">Reference proteome</keyword>
<gene>
    <name evidence="1" type="ORF">BDR25DRAFT_42198</name>
</gene>
<comment type="caution">
    <text evidence="1">The sequence shown here is derived from an EMBL/GenBank/DDBJ whole genome shotgun (WGS) entry which is preliminary data.</text>
</comment>
<dbReference type="Proteomes" id="UP000799755">
    <property type="component" value="Unassembled WGS sequence"/>
</dbReference>
<accession>A0ACB6RD02</accession>
<organism evidence="1 2">
    <name type="scientific">Lindgomyces ingoldianus</name>
    <dbReference type="NCBI Taxonomy" id="673940"/>
    <lineage>
        <taxon>Eukaryota</taxon>
        <taxon>Fungi</taxon>
        <taxon>Dikarya</taxon>
        <taxon>Ascomycota</taxon>
        <taxon>Pezizomycotina</taxon>
        <taxon>Dothideomycetes</taxon>
        <taxon>Pleosporomycetidae</taxon>
        <taxon>Pleosporales</taxon>
        <taxon>Lindgomycetaceae</taxon>
        <taxon>Lindgomyces</taxon>
    </lineage>
</organism>
<protein>
    <submittedName>
        <fullName evidence="1">Uncharacterized protein</fullName>
    </submittedName>
</protein>
<sequence>MALPDLPPEAFAFAVAIFHDVVALQPTKASHFPYGEPHQRLGLLFTIMVAKFFALESKLLEDSARPIGANIGHC</sequence>
<name>A0ACB6RD02_9PLEO</name>
<proteinExistence type="predicted"/>
<dbReference type="EMBL" id="MU003493">
    <property type="protein sequence ID" value="KAF2476925.1"/>
    <property type="molecule type" value="Genomic_DNA"/>
</dbReference>
<reference evidence="1" key="1">
    <citation type="journal article" date="2020" name="Stud. Mycol.">
        <title>101 Dothideomycetes genomes: a test case for predicting lifestyles and emergence of pathogens.</title>
        <authorList>
            <person name="Haridas S."/>
            <person name="Albert R."/>
            <person name="Binder M."/>
            <person name="Bloem J."/>
            <person name="Labutti K."/>
            <person name="Salamov A."/>
            <person name="Andreopoulos B."/>
            <person name="Baker S."/>
            <person name="Barry K."/>
            <person name="Bills G."/>
            <person name="Bluhm B."/>
            <person name="Cannon C."/>
            <person name="Castanera R."/>
            <person name="Culley D."/>
            <person name="Daum C."/>
            <person name="Ezra D."/>
            <person name="Gonzalez J."/>
            <person name="Henrissat B."/>
            <person name="Kuo A."/>
            <person name="Liang C."/>
            <person name="Lipzen A."/>
            <person name="Lutzoni F."/>
            <person name="Magnuson J."/>
            <person name="Mondo S."/>
            <person name="Nolan M."/>
            <person name="Ohm R."/>
            <person name="Pangilinan J."/>
            <person name="Park H.-J."/>
            <person name="Ramirez L."/>
            <person name="Alfaro M."/>
            <person name="Sun H."/>
            <person name="Tritt A."/>
            <person name="Yoshinaga Y."/>
            <person name="Zwiers L.-H."/>
            <person name="Turgeon B."/>
            <person name="Goodwin S."/>
            <person name="Spatafora J."/>
            <person name="Crous P."/>
            <person name="Grigoriev I."/>
        </authorList>
    </citation>
    <scope>NUCLEOTIDE SEQUENCE</scope>
    <source>
        <strain evidence="1">ATCC 200398</strain>
    </source>
</reference>
<evidence type="ECO:0000313" key="1">
    <source>
        <dbReference type="EMBL" id="KAF2476925.1"/>
    </source>
</evidence>
<evidence type="ECO:0000313" key="2">
    <source>
        <dbReference type="Proteomes" id="UP000799755"/>
    </source>
</evidence>